<evidence type="ECO:0000256" key="2">
    <source>
        <dbReference type="ARBA" id="ARBA00009854"/>
    </source>
</evidence>
<feature type="transmembrane region" description="Helical" evidence="8">
    <location>
        <begin position="159"/>
        <end position="181"/>
    </location>
</feature>
<feature type="transmembrane region" description="Helical" evidence="8">
    <location>
        <begin position="93"/>
        <end position="113"/>
    </location>
</feature>
<feature type="transmembrane region" description="Helical" evidence="8">
    <location>
        <begin position="62"/>
        <end position="81"/>
    </location>
</feature>
<organism evidence="10 11">
    <name type="scientific">Roseibium album</name>
    <dbReference type="NCBI Taxonomy" id="311410"/>
    <lineage>
        <taxon>Bacteria</taxon>
        <taxon>Pseudomonadati</taxon>
        <taxon>Pseudomonadota</taxon>
        <taxon>Alphaproteobacteria</taxon>
        <taxon>Hyphomicrobiales</taxon>
        <taxon>Stappiaceae</taxon>
        <taxon>Roseibium</taxon>
    </lineage>
</organism>
<keyword evidence="6 8" id="KW-1133">Transmembrane helix</keyword>
<evidence type="ECO:0000256" key="4">
    <source>
        <dbReference type="ARBA" id="ARBA00022475"/>
    </source>
</evidence>
<dbReference type="GO" id="GO:0005886">
    <property type="term" value="C:plasma membrane"/>
    <property type="evidence" value="ECO:0007669"/>
    <property type="project" value="UniProtKB-SubCell"/>
</dbReference>
<name>A0A0M7AXB2_9HYPH</name>
<dbReference type="Proteomes" id="UP000049983">
    <property type="component" value="Unassembled WGS sequence"/>
</dbReference>
<dbReference type="GeneID" id="97672795"/>
<evidence type="ECO:0000256" key="5">
    <source>
        <dbReference type="ARBA" id="ARBA00022692"/>
    </source>
</evidence>
<dbReference type="PANTHER" id="PTHR30445">
    <property type="entry name" value="K(+)_H(+) ANTIPORTER SUBUNIT KHTT"/>
    <property type="match status" value="1"/>
</dbReference>
<dbReference type="STRING" id="311410.LA5095_04975"/>
<evidence type="ECO:0000313" key="10">
    <source>
        <dbReference type="EMBL" id="CTQ78292.1"/>
    </source>
</evidence>
<feature type="transmembrane region" description="Helical" evidence="8">
    <location>
        <begin position="452"/>
        <end position="471"/>
    </location>
</feature>
<dbReference type="InterPro" id="IPR050144">
    <property type="entry name" value="AAE_transporter"/>
</dbReference>
<dbReference type="Pfam" id="PF06826">
    <property type="entry name" value="Asp-Al_Ex"/>
    <property type="match status" value="2"/>
</dbReference>
<gene>
    <name evidence="10" type="primary">aspT_2</name>
    <name evidence="10" type="ORF">LA5096_05550</name>
</gene>
<dbReference type="OrthoDB" id="5166626at2"/>
<feature type="transmembrane region" description="Helical" evidence="8">
    <location>
        <begin position="477"/>
        <end position="503"/>
    </location>
</feature>
<dbReference type="InterPro" id="IPR022457">
    <property type="entry name" value="Asp_Ala_antiprt"/>
</dbReference>
<feature type="domain" description="YidE/YbjL duplication" evidence="9">
    <location>
        <begin position="15"/>
        <end position="178"/>
    </location>
</feature>
<dbReference type="EMBL" id="CXWC01000015">
    <property type="protein sequence ID" value="CTQ78292.1"/>
    <property type="molecule type" value="Genomic_DNA"/>
</dbReference>
<evidence type="ECO:0000313" key="11">
    <source>
        <dbReference type="Proteomes" id="UP000049983"/>
    </source>
</evidence>
<keyword evidence="11" id="KW-1185">Reference proteome</keyword>
<keyword evidence="5 8" id="KW-0812">Transmembrane</keyword>
<sequence length="569" mass="60644">MELLKWLATQSSLVFLFVAVALGYFAGKLKIGNFVLGGIAGTLIMGVILGQVGVTIDSAVKDIFFALFIYAVGYQGGPQFFRALSLKSLNQLLSAAVMCILGLFTVLAFAWGFGLDRGTAAGLAAGALTQSAIIGTAGETIQKLSVSADLKQIMETNIAVGYAVCYIFGSIGPIIMVTWFFPTVMRWDIRKEALRLAEKMSGGSAELEPGQFNAARRIDTRFYQLSDGSEWLGRSAKDLDASIDEVAVEAVLRAGREIDLDTAEVLQSDDVVAMTGLVSSLDSPAMNWATETQAPDGYHLVLENRHIVLTNPDYAGNKLQGIHDHTRSNALRDVFVTGVNRMGRELPLLPDLEIHKGDELQLTGSPRDLNLVQKSIGYPISAAAVTDFIFFGLGMTLGLLLGLIEFRIGGVPVSVGSGGGCLLSGLLFGWLRSTHPRFAALPTGAVNFLRDFGLAVFVGVVGISAGPQVLTTLQEQGISLFLFGIGVTLIPQFFGFFFSYYVLRIQNPIEALACVAGGRSANPAFAALLGKAENATPVVTFTVTYAVANVLLTLWGPLIVGLVTTNPAQ</sequence>
<dbReference type="NCBIfam" id="TIGR01625">
    <property type="entry name" value="YidE_YbjL_dupl"/>
    <property type="match status" value="1"/>
</dbReference>
<feature type="transmembrane region" description="Helical" evidence="8">
    <location>
        <begin position="34"/>
        <end position="56"/>
    </location>
</feature>
<keyword evidence="7 8" id="KW-0472">Membrane</keyword>
<dbReference type="PANTHER" id="PTHR30445:SF9">
    <property type="match status" value="1"/>
</dbReference>
<dbReference type="InterPro" id="IPR036721">
    <property type="entry name" value="RCK_C_sf"/>
</dbReference>
<evidence type="ECO:0000256" key="1">
    <source>
        <dbReference type="ARBA" id="ARBA00004651"/>
    </source>
</evidence>
<evidence type="ECO:0000259" key="9">
    <source>
        <dbReference type="Pfam" id="PF06826"/>
    </source>
</evidence>
<feature type="transmembrane region" description="Helical" evidence="8">
    <location>
        <begin position="410"/>
        <end position="431"/>
    </location>
</feature>
<evidence type="ECO:0000256" key="3">
    <source>
        <dbReference type="ARBA" id="ARBA00022448"/>
    </source>
</evidence>
<evidence type="ECO:0000256" key="8">
    <source>
        <dbReference type="SAM" id="Phobius"/>
    </source>
</evidence>
<dbReference type="SUPFAM" id="SSF116726">
    <property type="entry name" value="TrkA C-terminal domain-like"/>
    <property type="match status" value="1"/>
</dbReference>
<accession>A0A0M7AXB2</accession>
<evidence type="ECO:0000256" key="7">
    <source>
        <dbReference type="ARBA" id="ARBA00023136"/>
    </source>
</evidence>
<keyword evidence="4" id="KW-1003">Cell membrane</keyword>
<dbReference type="GO" id="GO:0006813">
    <property type="term" value="P:potassium ion transport"/>
    <property type="evidence" value="ECO:0007669"/>
    <property type="project" value="InterPro"/>
</dbReference>
<feature type="transmembrane region" description="Helical" evidence="8">
    <location>
        <begin position="376"/>
        <end position="404"/>
    </location>
</feature>
<dbReference type="RefSeq" id="WP_055119968.1">
    <property type="nucleotide sequence ID" value="NZ_CXWA01000009.1"/>
</dbReference>
<dbReference type="GO" id="GO:0022857">
    <property type="term" value="F:transmembrane transporter activity"/>
    <property type="evidence" value="ECO:0007669"/>
    <property type="project" value="InterPro"/>
</dbReference>
<proteinExistence type="inferred from homology"/>
<protein>
    <submittedName>
        <fullName evidence="10">Aspartate/alanine antiporter</fullName>
    </submittedName>
</protein>
<dbReference type="AlphaFoldDB" id="A0A0M7AXB2"/>
<evidence type="ECO:0000256" key="6">
    <source>
        <dbReference type="ARBA" id="ARBA00022989"/>
    </source>
</evidence>
<dbReference type="InterPro" id="IPR006512">
    <property type="entry name" value="YidE_YbjL"/>
</dbReference>
<reference evidence="11" key="1">
    <citation type="submission" date="2015-07" db="EMBL/GenBank/DDBJ databases">
        <authorList>
            <person name="Rodrigo-Torres Lidia"/>
            <person name="Arahal R.David."/>
        </authorList>
    </citation>
    <scope>NUCLEOTIDE SEQUENCE [LARGE SCALE GENOMIC DNA]</scope>
    <source>
        <strain evidence="11">CECT 5096</strain>
    </source>
</reference>
<comment type="similarity">
    <text evidence="2">Belongs to the AAE transporter (TC 2.A.81) family.</text>
</comment>
<dbReference type="NCBIfam" id="TIGR03802">
    <property type="entry name" value="Asp_Ala_antiprt"/>
    <property type="match status" value="1"/>
</dbReference>
<keyword evidence="3" id="KW-0813">Transport</keyword>
<feature type="transmembrane region" description="Helical" evidence="8">
    <location>
        <begin position="6"/>
        <end position="27"/>
    </location>
</feature>
<feature type="domain" description="YidE/YbjL duplication" evidence="9">
    <location>
        <begin position="391"/>
        <end position="560"/>
    </location>
</feature>
<comment type="subcellular location">
    <subcellularLocation>
        <location evidence="1">Cell membrane</location>
        <topology evidence="1">Multi-pass membrane protein</topology>
    </subcellularLocation>
</comment>